<sequence>MRRKSPQCGGWHVKHISAYKTTRILPALRETQCGRRETHSAYKGA</sequence>
<keyword evidence="2" id="KW-1185">Reference proteome</keyword>
<reference evidence="1" key="1">
    <citation type="submission" date="2021-12" db="EMBL/GenBank/DDBJ databases">
        <authorList>
            <person name="King R."/>
        </authorList>
    </citation>
    <scope>NUCLEOTIDE SEQUENCE</scope>
</reference>
<evidence type="ECO:0000313" key="1">
    <source>
        <dbReference type="EMBL" id="CAH0382048.1"/>
    </source>
</evidence>
<dbReference type="Proteomes" id="UP001152759">
    <property type="component" value="Chromosome 1"/>
</dbReference>
<dbReference type="EMBL" id="OU963862">
    <property type="protein sequence ID" value="CAH0382048.1"/>
    <property type="molecule type" value="Genomic_DNA"/>
</dbReference>
<proteinExistence type="predicted"/>
<name>A0A9P0A1J5_BEMTA</name>
<organism evidence="1 2">
    <name type="scientific">Bemisia tabaci</name>
    <name type="common">Sweetpotato whitefly</name>
    <name type="synonym">Aleurodes tabaci</name>
    <dbReference type="NCBI Taxonomy" id="7038"/>
    <lineage>
        <taxon>Eukaryota</taxon>
        <taxon>Metazoa</taxon>
        <taxon>Ecdysozoa</taxon>
        <taxon>Arthropoda</taxon>
        <taxon>Hexapoda</taxon>
        <taxon>Insecta</taxon>
        <taxon>Pterygota</taxon>
        <taxon>Neoptera</taxon>
        <taxon>Paraneoptera</taxon>
        <taxon>Hemiptera</taxon>
        <taxon>Sternorrhyncha</taxon>
        <taxon>Aleyrodoidea</taxon>
        <taxon>Aleyrodidae</taxon>
        <taxon>Aleyrodinae</taxon>
        <taxon>Bemisia</taxon>
    </lineage>
</organism>
<protein>
    <submittedName>
        <fullName evidence="1">Uncharacterized protein</fullName>
    </submittedName>
</protein>
<evidence type="ECO:0000313" key="2">
    <source>
        <dbReference type="Proteomes" id="UP001152759"/>
    </source>
</evidence>
<accession>A0A9P0A1J5</accession>
<gene>
    <name evidence="1" type="ORF">BEMITA_LOCUS1637</name>
</gene>
<dbReference type="AlphaFoldDB" id="A0A9P0A1J5"/>